<accession>A0A7Y9U668</accession>
<feature type="domain" description="Thg1 C-terminal" evidence="12">
    <location>
        <begin position="136"/>
        <end position="213"/>
    </location>
</feature>
<dbReference type="GO" id="GO:0006400">
    <property type="term" value="P:tRNA modification"/>
    <property type="evidence" value="ECO:0007669"/>
    <property type="project" value="InterPro"/>
</dbReference>
<evidence type="ECO:0000256" key="7">
    <source>
        <dbReference type="ARBA" id="ARBA00022723"/>
    </source>
</evidence>
<evidence type="ECO:0000256" key="10">
    <source>
        <dbReference type="ARBA" id="ARBA00023134"/>
    </source>
</evidence>
<dbReference type="Pfam" id="PF14413">
    <property type="entry name" value="Thg1C"/>
    <property type="match status" value="1"/>
</dbReference>
<comment type="cofactor">
    <cofactor evidence="1">
        <name>Mg(2+)</name>
        <dbReference type="ChEBI" id="CHEBI:18420"/>
    </cofactor>
</comment>
<dbReference type="EC" id="2.7.7.79" evidence="3"/>
<dbReference type="InterPro" id="IPR007537">
    <property type="entry name" value="tRNAHis_GuaTrfase_Thg1"/>
</dbReference>
<name>A0A7Y9U668_9BURK</name>
<keyword evidence="5" id="KW-0819">tRNA processing</keyword>
<dbReference type="Gene3D" id="3.30.70.3000">
    <property type="match status" value="1"/>
</dbReference>
<keyword evidence="6 13" id="KW-0548">Nucleotidyltransferase</keyword>
<dbReference type="GO" id="GO:0005525">
    <property type="term" value="F:GTP binding"/>
    <property type="evidence" value="ECO:0007669"/>
    <property type="project" value="UniProtKB-KW"/>
</dbReference>
<comment type="caution">
    <text evidence="13">The sequence shown here is derived from an EMBL/GenBank/DDBJ whole genome shotgun (WGS) entry which is preliminary data.</text>
</comment>
<dbReference type="GO" id="GO:0000287">
    <property type="term" value="F:magnesium ion binding"/>
    <property type="evidence" value="ECO:0007669"/>
    <property type="project" value="InterPro"/>
</dbReference>
<evidence type="ECO:0000256" key="4">
    <source>
        <dbReference type="ARBA" id="ARBA00022679"/>
    </source>
</evidence>
<evidence type="ECO:0000256" key="2">
    <source>
        <dbReference type="ARBA" id="ARBA00010113"/>
    </source>
</evidence>
<keyword evidence="7" id="KW-0479">Metal-binding</keyword>
<evidence type="ECO:0000313" key="13">
    <source>
        <dbReference type="EMBL" id="NYG32306.1"/>
    </source>
</evidence>
<dbReference type="InterPro" id="IPR024956">
    <property type="entry name" value="tRNAHis_GuaTrfase_cat"/>
</dbReference>
<dbReference type="PANTHER" id="PTHR12729:SF6">
    <property type="entry name" value="TRNA(HIS) GUANYLYLTRANSFERASE-RELATED"/>
    <property type="match status" value="1"/>
</dbReference>
<evidence type="ECO:0000256" key="6">
    <source>
        <dbReference type="ARBA" id="ARBA00022695"/>
    </source>
</evidence>
<comment type="similarity">
    <text evidence="2">Belongs to the tRNA(His) guanylyltransferase family.</text>
</comment>
<evidence type="ECO:0000313" key="14">
    <source>
        <dbReference type="Proteomes" id="UP000518288"/>
    </source>
</evidence>
<evidence type="ECO:0000256" key="8">
    <source>
        <dbReference type="ARBA" id="ARBA00022741"/>
    </source>
</evidence>
<keyword evidence="4 13" id="KW-0808">Transferase</keyword>
<evidence type="ECO:0000256" key="3">
    <source>
        <dbReference type="ARBA" id="ARBA00012511"/>
    </source>
</evidence>
<dbReference type="Proteomes" id="UP000518288">
    <property type="component" value="Unassembled WGS sequence"/>
</dbReference>
<dbReference type="InterPro" id="IPR025845">
    <property type="entry name" value="Thg1_C_dom"/>
</dbReference>
<dbReference type="EMBL" id="JACCFH010000001">
    <property type="protein sequence ID" value="NYG32306.1"/>
    <property type="molecule type" value="Genomic_DNA"/>
</dbReference>
<dbReference type="AlphaFoldDB" id="A0A7Y9U668"/>
<dbReference type="PANTHER" id="PTHR12729">
    <property type="entry name" value="TRNA(HIS) GUANYLYLTRANSFERASE-RELATED"/>
    <property type="match status" value="1"/>
</dbReference>
<gene>
    <name evidence="13" type="ORF">BDD16_001292</name>
</gene>
<dbReference type="GO" id="GO:0008193">
    <property type="term" value="F:tRNA guanylyltransferase activity"/>
    <property type="evidence" value="ECO:0007669"/>
    <property type="project" value="UniProtKB-EC"/>
</dbReference>
<evidence type="ECO:0000259" key="11">
    <source>
        <dbReference type="Pfam" id="PF04446"/>
    </source>
</evidence>
<evidence type="ECO:0000256" key="9">
    <source>
        <dbReference type="ARBA" id="ARBA00022842"/>
    </source>
</evidence>
<reference evidence="13 14" key="1">
    <citation type="submission" date="2020-07" db="EMBL/GenBank/DDBJ databases">
        <title>Genomic Encyclopedia of Archaeal and Bacterial Type Strains, Phase II (KMG-II): from individual species to whole genera.</title>
        <authorList>
            <person name="Goeker M."/>
        </authorList>
    </citation>
    <scope>NUCLEOTIDE SEQUENCE [LARGE SCALE GENOMIC DNA]</scope>
    <source>
        <strain evidence="13 14">DSM 21226</strain>
    </source>
</reference>
<evidence type="ECO:0000259" key="12">
    <source>
        <dbReference type="Pfam" id="PF14413"/>
    </source>
</evidence>
<keyword evidence="10" id="KW-0342">GTP-binding</keyword>
<keyword evidence="14" id="KW-1185">Reference proteome</keyword>
<keyword evidence="8" id="KW-0547">Nucleotide-binding</keyword>
<dbReference type="Pfam" id="PF04446">
    <property type="entry name" value="Thg1"/>
    <property type="match status" value="1"/>
</dbReference>
<organism evidence="13 14">
    <name type="scientific">Sphaerotilus montanus</name>
    <dbReference type="NCBI Taxonomy" id="522889"/>
    <lineage>
        <taxon>Bacteria</taxon>
        <taxon>Pseudomonadati</taxon>
        <taxon>Pseudomonadota</taxon>
        <taxon>Betaproteobacteria</taxon>
        <taxon>Burkholderiales</taxon>
        <taxon>Sphaerotilaceae</taxon>
        <taxon>Sphaerotilus</taxon>
    </lineage>
</organism>
<keyword evidence="9" id="KW-0460">Magnesium</keyword>
<evidence type="ECO:0000256" key="1">
    <source>
        <dbReference type="ARBA" id="ARBA00001946"/>
    </source>
</evidence>
<dbReference type="InterPro" id="IPR038469">
    <property type="entry name" value="tRNAHis_GuaTrfase_Thg1_sf"/>
</dbReference>
<protein>
    <recommendedName>
        <fullName evidence="3">tRNA(His) guanylyltransferase</fullName>
        <ecNumber evidence="3">2.7.7.79</ecNumber>
    </recommendedName>
</protein>
<dbReference type="RefSeq" id="WP_179633213.1">
    <property type="nucleotide sequence ID" value="NZ_CAXYYM010000001.1"/>
</dbReference>
<evidence type="ECO:0000256" key="5">
    <source>
        <dbReference type="ARBA" id="ARBA00022694"/>
    </source>
</evidence>
<proteinExistence type="inferred from homology"/>
<feature type="domain" description="tRNAHis guanylyltransferase catalytic" evidence="11">
    <location>
        <begin position="9"/>
        <end position="131"/>
    </location>
</feature>
<sequence length="252" mass="28503">MRFEELDARLRTFETNDDHCVLPGLHIVVRLDGRGFTRQTREVWRLDAPFDVRFRDHMLDTVEHLMTACGFGVVYGYTQSDEISLLLRRDDATFGRKTRKLLSILAGEASARFTLAMGQMACFDARICPLPTPADVIDYFRWRHEDAHRNALNAHGYWLLRGQGQSAQAATAALAGLSVADKNELLFRGGIQFNTLPAWHKRGAALYMREETRPGVDPRTGASRPALRRVLHRDLELPVGEAYGAFVRAFVC</sequence>